<dbReference type="Proteomes" id="UP000292307">
    <property type="component" value="Chromosome"/>
</dbReference>
<dbReference type="InterPro" id="IPR024476">
    <property type="entry name" value="DUF3861"/>
</dbReference>
<keyword evidence="3" id="KW-1185">Reference proteome</keyword>
<dbReference type="OrthoDB" id="119700at2"/>
<dbReference type="RefSeq" id="WP_131144736.1">
    <property type="nucleotide sequence ID" value="NZ_BMWV01000002.1"/>
</dbReference>
<reference evidence="1" key="3">
    <citation type="submission" date="2022-12" db="EMBL/GenBank/DDBJ databases">
        <authorList>
            <person name="Sun Q."/>
            <person name="Kim S."/>
        </authorList>
    </citation>
    <scope>NUCLEOTIDE SEQUENCE</scope>
    <source>
        <strain evidence="1">KCTC 12343</strain>
    </source>
</reference>
<dbReference type="EMBL" id="BMWV01000002">
    <property type="protein sequence ID" value="GGY32032.1"/>
    <property type="molecule type" value="Genomic_DNA"/>
</dbReference>
<dbReference type="Gene3D" id="3.10.20.850">
    <property type="entry name" value="Protein of unknown function DUF3861"/>
    <property type="match status" value="1"/>
</dbReference>
<accession>A0A411WV40</accession>
<dbReference type="AlphaFoldDB" id="A0A411WV40"/>
<proteinExistence type="predicted"/>
<evidence type="ECO:0000313" key="4">
    <source>
        <dbReference type="Proteomes" id="UP000628442"/>
    </source>
</evidence>
<evidence type="ECO:0000313" key="1">
    <source>
        <dbReference type="EMBL" id="GGY32032.1"/>
    </source>
</evidence>
<reference evidence="1" key="1">
    <citation type="journal article" date="2014" name="Int. J. Syst. Evol. Microbiol.">
        <title>Complete genome sequence of Corynebacterium casei LMG S-19264T (=DSM 44701T), isolated from a smear-ripened cheese.</title>
        <authorList>
            <consortium name="US DOE Joint Genome Institute (JGI-PGF)"/>
            <person name="Walter F."/>
            <person name="Albersmeier A."/>
            <person name="Kalinowski J."/>
            <person name="Ruckert C."/>
        </authorList>
    </citation>
    <scope>NUCLEOTIDE SEQUENCE</scope>
    <source>
        <strain evidence="1">KCTC 12343</strain>
    </source>
</reference>
<evidence type="ECO:0000313" key="3">
    <source>
        <dbReference type="Proteomes" id="UP000292307"/>
    </source>
</evidence>
<reference evidence="2 3" key="2">
    <citation type="submission" date="2019-02" db="EMBL/GenBank/DDBJ databases">
        <title>Draft Genome Sequences of Six Type Strains of the Genus Massilia.</title>
        <authorList>
            <person name="Miess H."/>
            <person name="Frediansyhah A."/>
            <person name="Gross H."/>
        </authorList>
    </citation>
    <scope>NUCLEOTIDE SEQUENCE [LARGE SCALE GENOMIC DNA]</scope>
    <source>
        <strain evidence="2 3">DSM 17472</strain>
    </source>
</reference>
<dbReference type="Proteomes" id="UP000628442">
    <property type="component" value="Unassembled WGS sequence"/>
</dbReference>
<evidence type="ECO:0000313" key="2">
    <source>
        <dbReference type="EMBL" id="QBI00604.1"/>
    </source>
</evidence>
<organism evidence="1 4">
    <name type="scientific">Pseudoduganella albidiflava</name>
    <dbReference type="NCBI Taxonomy" id="321983"/>
    <lineage>
        <taxon>Bacteria</taxon>
        <taxon>Pseudomonadati</taxon>
        <taxon>Pseudomonadota</taxon>
        <taxon>Betaproteobacteria</taxon>
        <taxon>Burkholderiales</taxon>
        <taxon>Oxalobacteraceae</taxon>
        <taxon>Telluria group</taxon>
        <taxon>Pseudoduganella</taxon>
    </lineage>
</organism>
<dbReference type="EMBL" id="CP036401">
    <property type="protein sequence ID" value="QBI00604.1"/>
    <property type="molecule type" value="Genomic_DNA"/>
</dbReference>
<dbReference type="InterPro" id="IPR038194">
    <property type="entry name" value="DUF3861_sf"/>
</dbReference>
<protein>
    <submittedName>
        <fullName evidence="2">DUF3861 family protein</fullName>
    </submittedName>
</protein>
<dbReference type="Pfam" id="PF12977">
    <property type="entry name" value="DUF3861"/>
    <property type="match status" value="1"/>
</dbReference>
<sequence>MKQHRYRITVEHLQDPGGNPVTRDPLTFETGNHDDLFAIVERMRGRGDFDAATATSLAVGLKLFSEVMLENRDHPLFTELQPHFKQFMKHLKKGPATPDESSPDPETP</sequence>
<name>A0A411WV40_9BURK</name>
<gene>
    <name evidence="2" type="ORF">EYF70_06830</name>
    <name evidence="1" type="ORF">GCM10007387_12710</name>
</gene>